<evidence type="ECO:0000313" key="2">
    <source>
        <dbReference type="Proteomes" id="UP000762676"/>
    </source>
</evidence>
<sequence length="88" mass="9964">MYKSGIDTALEGLHPRLPPVMEFQLIKFSLLPVGAKHPLLLVSTIWKSRMYLVCLQSAQSSRQLAGTPPQQNDFEVFMWSCPSTKDEQ</sequence>
<dbReference type="EMBL" id="BMAT01001183">
    <property type="protein sequence ID" value="GFR81367.1"/>
    <property type="molecule type" value="Genomic_DNA"/>
</dbReference>
<dbReference type="Proteomes" id="UP000762676">
    <property type="component" value="Unassembled WGS sequence"/>
</dbReference>
<protein>
    <submittedName>
        <fullName evidence="1">Uncharacterized protein</fullName>
    </submittedName>
</protein>
<accession>A0AAV4G6M9</accession>
<gene>
    <name evidence="1" type="ORF">ElyMa_000603100</name>
</gene>
<proteinExistence type="predicted"/>
<evidence type="ECO:0000313" key="1">
    <source>
        <dbReference type="EMBL" id="GFR81367.1"/>
    </source>
</evidence>
<name>A0AAV4G6M9_9GAST</name>
<reference evidence="1 2" key="1">
    <citation type="journal article" date="2021" name="Elife">
        <title>Chloroplast acquisition without the gene transfer in kleptoplastic sea slugs, Plakobranchus ocellatus.</title>
        <authorList>
            <person name="Maeda T."/>
            <person name="Takahashi S."/>
            <person name="Yoshida T."/>
            <person name="Shimamura S."/>
            <person name="Takaki Y."/>
            <person name="Nagai Y."/>
            <person name="Toyoda A."/>
            <person name="Suzuki Y."/>
            <person name="Arimoto A."/>
            <person name="Ishii H."/>
            <person name="Satoh N."/>
            <person name="Nishiyama T."/>
            <person name="Hasebe M."/>
            <person name="Maruyama T."/>
            <person name="Minagawa J."/>
            <person name="Obokata J."/>
            <person name="Shigenobu S."/>
        </authorList>
    </citation>
    <scope>NUCLEOTIDE SEQUENCE [LARGE SCALE GENOMIC DNA]</scope>
</reference>
<keyword evidence="2" id="KW-1185">Reference proteome</keyword>
<organism evidence="1 2">
    <name type="scientific">Elysia marginata</name>
    <dbReference type="NCBI Taxonomy" id="1093978"/>
    <lineage>
        <taxon>Eukaryota</taxon>
        <taxon>Metazoa</taxon>
        <taxon>Spiralia</taxon>
        <taxon>Lophotrochozoa</taxon>
        <taxon>Mollusca</taxon>
        <taxon>Gastropoda</taxon>
        <taxon>Heterobranchia</taxon>
        <taxon>Euthyneura</taxon>
        <taxon>Panpulmonata</taxon>
        <taxon>Sacoglossa</taxon>
        <taxon>Placobranchoidea</taxon>
        <taxon>Plakobranchidae</taxon>
        <taxon>Elysia</taxon>
    </lineage>
</organism>
<dbReference type="AlphaFoldDB" id="A0AAV4G6M9"/>
<comment type="caution">
    <text evidence="1">The sequence shown here is derived from an EMBL/GenBank/DDBJ whole genome shotgun (WGS) entry which is preliminary data.</text>
</comment>